<dbReference type="InterPro" id="IPR017113">
    <property type="entry name" value="Antirestriction_ArdC"/>
</dbReference>
<evidence type="ECO:0008006" key="5">
    <source>
        <dbReference type="Google" id="ProtNLM"/>
    </source>
</evidence>
<comment type="caution">
    <text evidence="3">The sequence shown here is derived from an EMBL/GenBank/DDBJ whole genome shotgun (WGS) entry which is preliminary data.</text>
</comment>
<organism evidence="3 4">
    <name type="scientific">Chryseobacterium oncorhynchi</name>
    <dbReference type="NCBI Taxonomy" id="741074"/>
    <lineage>
        <taxon>Bacteria</taxon>
        <taxon>Pseudomonadati</taxon>
        <taxon>Bacteroidota</taxon>
        <taxon>Flavobacteriia</taxon>
        <taxon>Flavobacteriales</taxon>
        <taxon>Weeksellaceae</taxon>
        <taxon>Chryseobacterium group</taxon>
        <taxon>Chryseobacterium</taxon>
    </lineage>
</organism>
<keyword evidence="4" id="KW-1185">Reference proteome</keyword>
<sequence length="317" mass="36998">MKTTTKTFKKRTSVEPKEDKFISKILENLDQVKSGDWEAYADLSNLYPTNLFTNKRYSGINVLALMVDTMAKGFKSLKYATFKSISQAGGRLKKGAKGCFIEFFTFIYKDKETNKNYTLQEVISMTEEQRKRIQKIPCPKTYVVFNSELIENISEIDLDIQEEEEPEALEMEEQQNCENFLSMIVVKGNLKIKYALRETAFYTPKFDFIQLPNKEYFISADKYYSTLFHEIIHWTGHDDRLARDLQGHKDKESYSFEELIAEMGSMLICLQFGILSEFINSVRYLKGWATHNSQDRETAIRNAFTQSKKAKKYLENL</sequence>
<feature type="domain" description="N-terminal" evidence="1">
    <location>
        <begin position="20"/>
        <end position="145"/>
    </location>
</feature>
<gene>
    <name evidence="3" type="ORF">C1638_021745</name>
</gene>
<reference evidence="3" key="1">
    <citation type="submission" date="2018-04" db="EMBL/GenBank/DDBJ databases">
        <title>Draft Genome Sequences of Chryseobacterium lactis NCTC11390T isolated from milk, Chryseobacterium oncorhynchi 701B-08T from rainbow trout, and Chryseobacterium viscerum 687B-08T from diseased fish.</title>
        <authorList>
            <person name="Jeong J.-J."/>
            <person name="Lee Y.J."/>
            <person name="Pathiraja D."/>
            <person name="Park B."/>
            <person name="Choi I.-G."/>
            <person name="Kim K.D."/>
        </authorList>
    </citation>
    <scope>NUCLEOTIDE SEQUENCE [LARGE SCALE GENOMIC DNA]</scope>
    <source>
        <strain evidence="3">701B-08</strain>
    </source>
</reference>
<name>A0A316WCU7_9FLAO</name>
<dbReference type="Pfam" id="PF08401">
    <property type="entry name" value="ArdcN"/>
    <property type="match status" value="1"/>
</dbReference>
<feature type="domain" description="Polyvalent protein metallopeptidase" evidence="2">
    <location>
        <begin position="187"/>
        <end position="302"/>
    </location>
</feature>
<evidence type="ECO:0000259" key="1">
    <source>
        <dbReference type="Pfam" id="PF08401"/>
    </source>
</evidence>
<proteinExistence type="predicted"/>
<protein>
    <recommendedName>
        <fullName evidence="5">DNA primase</fullName>
    </recommendedName>
</protein>
<dbReference type="InterPro" id="IPR041459">
    <property type="entry name" value="MPTase-PolyVal"/>
</dbReference>
<evidence type="ECO:0000313" key="3">
    <source>
        <dbReference type="EMBL" id="PWN59234.1"/>
    </source>
</evidence>
<evidence type="ECO:0000313" key="4">
    <source>
        <dbReference type="Proteomes" id="UP000236182"/>
    </source>
</evidence>
<dbReference type="OrthoDB" id="9792687at2"/>
<dbReference type="GO" id="GO:0003697">
    <property type="term" value="F:single-stranded DNA binding"/>
    <property type="evidence" value="ECO:0007669"/>
    <property type="project" value="InterPro"/>
</dbReference>
<dbReference type="InterPro" id="IPR013610">
    <property type="entry name" value="ArdC_N"/>
</dbReference>
<evidence type="ECO:0000259" key="2">
    <source>
        <dbReference type="Pfam" id="PF18818"/>
    </source>
</evidence>
<dbReference type="Pfam" id="PF18818">
    <property type="entry name" value="MPTase-PolyVal"/>
    <property type="match status" value="1"/>
</dbReference>
<dbReference type="RefSeq" id="WP_109624038.1">
    <property type="nucleotide sequence ID" value="NZ_PPEI02000012.1"/>
</dbReference>
<dbReference type="EMBL" id="PPEI02000012">
    <property type="protein sequence ID" value="PWN59234.1"/>
    <property type="molecule type" value="Genomic_DNA"/>
</dbReference>
<dbReference type="PIRSF" id="PIRSF037112">
    <property type="entry name" value="Antirestriction_ArdC"/>
    <property type="match status" value="1"/>
</dbReference>
<dbReference type="Proteomes" id="UP000236182">
    <property type="component" value="Unassembled WGS sequence"/>
</dbReference>
<dbReference type="AlphaFoldDB" id="A0A316WCU7"/>
<accession>A0A316WCU7</accession>